<sequence>MPPEKDRAPAFVPLHPDEPDCLMGVRKDATASDFHDAAMMRQEAALGVLEAVSGAPVHEMAGKSLQCFIGALWILTADSLALHKRAYELMSKSGKL</sequence>
<dbReference type="RefSeq" id="WP_350446512.1">
    <property type="nucleotide sequence ID" value="NZ_CP158373.1"/>
</dbReference>
<organism evidence="1">
    <name type="scientific">Pseudomonas solani</name>
    <dbReference type="NCBI Taxonomy" id="2731552"/>
    <lineage>
        <taxon>Bacteria</taxon>
        <taxon>Pseudomonadati</taxon>
        <taxon>Pseudomonadota</taxon>
        <taxon>Gammaproteobacteria</taxon>
        <taxon>Pseudomonadales</taxon>
        <taxon>Pseudomonadaceae</taxon>
        <taxon>Pseudomonas</taxon>
    </lineage>
</organism>
<reference evidence="1" key="1">
    <citation type="submission" date="2023-08" db="EMBL/GenBank/DDBJ databases">
        <title>Increased levels of nutrients transform a symbiont into a lethal pathobiont.</title>
        <authorList>
            <person name="Lachnit T."/>
            <person name="Ulrich L."/>
            <person name="Willmer F.M."/>
            <person name="Hasenbein T."/>
            <person name="Steiner L.X."/>
            <person name="Wolters M."/>
            <person name="Herbst E.M."/>
            <person name="Deines P."/>
        </authorList>
    </citation>
    <scope>NUCLEOTIDE SEQUENCE</scope>
    <source>
        <strain evidence="1">T3</strain>
    </source>
</reference>
<proteinExistence type="predicted"/>
<dbReference type="AlphaFoldDB" id="A0AAU7XZQ0"/>
<dbReference type="EMBL" id="CP158373">
    <property type="protein sequence ID" value="XBY62145.1"/>
    <property type="molecule type" value="Genomic_DNA"/>
</dbReference>
<evidence type="ECO:0000313" key="1">
    <source>
        <dbReference type="EMBL" id="XBY62145.1"/>
    </source>
</evidence>
<gene>
    <name evidence="1" type="ORF">ABS648_19535</name>
</gene>
<protein>
    <recommendedName>
        <fullName evidence="2">DUF3077 domain-containing protein</fullName>
    </recommendedName>
</protein>
<accession>A0AAU7XZQ0</accession>
<name>A0AAU7XZQ0_9PSED</name>
<evidence type="ECO:0008006" key="2">
    <source>
        <dbReference type="Google" id="ProtNLM"/>
    </source>
</evidence>